<dbReference type="SMART" id="SM00369">
    <property type="entry name" value="LRR_TYP"/>
    <property type="match status" value="2"/>
</dbReference>
<evidence type="ECO:0000256" key="12">
    <source>
        <dbReference type="SAM" id="Phobius"/>
    </source>
</evidence>
<evidence type="ECO:0000259" key="15">
    <source>
        <dbReference type="PROSITE" id="PS50227"/>
    </source>
</evidence>
<dbReference type="Pfam" id="PF26588">
    <property type="entry name" value="GAIN_ADGRA3"/>
    <property type="match status" value="1"/>
</dbReference>
<feature type="transmembrane region" description="Helical" evidence="12">
    <location>
        <begin position="827"/>
        <end position="853"/>
    </location>
</feature>
<dbReference type="Pfam" id="PF13855">
    <property type="entry name" value="LRR_8"/>
    <property type="match status" value="1"/>
</dbReference>
<keyword evidence="6" id="KW-0677">Repeat</keyword>
<evidence type="ECO:0000259" key="14">
    <source>
        <dbReference type="PROSITE" id="PS50221"/>
    </source>
</evidence>
<dbReference type="InterPro" id="IPR057244">
    <property type="entry name" value="GAIN_B"/>
</dbReference>
<dbReference type="PROSITE" id="PS50227">
    <property type="entry name" value="G_PROTEIN_RECEP_F2_3"/>
    <property type="match status" value="1"/>
</dbReference>
<dbReference type="InterPro" id="IPR007110">
    <property type="entry name" value="Ig-like_dom"/>
</dbReference>
<keyword evidence="10" id="KW-0675">Receptor</keyword>
<dbReference type="GO" id="GO:0005886">
    <property type="term" value="C:plasma membrane"/>
    <property type="evidence" value="ECO:0007669"/>
    <property type="project" value="TreeGrafter"/>
</dbReference>
<keyword evidence="19" id="KW-1185">Reference proteome</keyword>
<feature type="signal peptide" evidence="13">
    <location>
        <begin position="1"/>
        <end position="27"/>
    </location>
</feature>
<dbReference type="InterPro" id="IPR046338">
    <property type="entry name" value="GAIN_dom_sf"/>
</dbReference>
<dbReference type="InterPro" id="IPR013783">
    <property type="entry name" value="Ig-like_fold"/>
</dbReference>
<dbReference type="GO" id="GO:0007166">
    <property type="term" value="P:cell surface receptor signaling pathway"/>
    <property type="evidence" value="ECO:0007669"/>
    <property type="project" value="InterPro"/>
</dbReference>
<evidence type="ECO:0000256" key="4">
    <source>
        <dbReference type="ARBA" id="ARBA00022692"/>
    </source>
</evidence>
<dbReference type="InterPro" id="IPR032675">
    <property type="entry name" value="LRR_dom_sf"/>
</dbReference>
<dbReference type="SUPFAM" id="SSF52058">
    <property type="entry name" value="L domain-like"/>
    <property type="match status" value="1"/>
</dbReference>
<dbReference type="Gene3D" id="1.20.1070.10">
    <property type="entry name" value="Rhodopsin 7-helix transmembrane proteins"/>
    <property type="match status" value="1"/>
</dbReference>
<feature type="transmembrane region" description="Helical" evidence="12">
    <location>
        <begin position="929"/>
        <end position="952"/>
    </location>
</feature>
<feature type="transmembrane region" description="Helical" evidence="12">
    <location>
        <begin position="791"/>
        <end position="815"/>
    </location>
</feature>
<feature type="domain" description="G-protein coupled receptors family 2 profile 2" evidence="16">
    <location>
        <begin position="656"/>
        <end position="954"/>
    </location>
</feature>
<evidence type="ECO:0000256" key="5">
    <source>
        <dbReference type="ARBA" id="ARBA00022729"/>
    </source>
</evidence>
<name>A0A553NDE5_TIGCA</name>
<accession>A0A553NDE5</accession>
<dbReference type="InterPro" id="IPR036179">
    <property type="entry name" value="Ig-like_dom_sf"/>
</dbReference>
<reference evidence="18 19" key="1">
    <citation type="journal article" date="2018" name="Nat. Ecol. Evol.">
        <title>Genomic signatures of mitonuclear coevolution across populations of Tigriopus californicus.</title>
        <authorList>
            <person name="Barreto F.S."/>
            <person name="Watson E.T."/>
            <person name="Lima T.G."/>
            <person name="Willett C.S."/>
            <person name="Edmands S."/>
            <person name="Li W."/>
            <person name="Burton R.S."/>
        </authorList>
    </citation>
    <scope>NUCLEOTIDE SEQUENCE [LARGE SCALE GENOMIC DNA]</scope>
    <source>
        <strain evidence="18 19">San Diego</strain>
    </source>
</reference>
<evidence type="ECO:0000256" key="10">
    <source>
        <dbReference type="ARBA" id="ARBA00023170"/>
    </source>
</evidence>
<feature type="transmembrane region" description="Helical" evidence="12">
    <location>
        <begin position="894"/>
        <end position="917"/>
    </location>
</feature>
<feature type="compositionally biased region" description="Basic residues" evidence="11">
    <location>
        <begin position="1234"/>
        <end position="1246"/>
    </location>
</feature>
<feature type="compositionally biased region" description="Basic residues" evidence="11">
    <location>
        <begin position="1280"/>
        <end position="1295"/>
    </location>
</feature>
<evidence type="ECO:0008006" key="20">
    <source>
        <dbReference type="Google" id="ProtNLM"/>
    </source>
</evidence>
<evidence type="ECO:0000259" key="17">
    <source>
        <dbReference type="PROSITE" id="PS50835"/>
    </source>
</evidence>
<dbReference type="InterPro" id="IPR058808">
    <property type="entry name" value="GAIN_ADGRA2/3"/>
</dbReference>
<protein>
    <recommendedName>
        <fullName evidence="20">G-protein coupled receptors family 2 profile 2 domain-containing protein</fullName>
    </recommendedName>
</protein>
<dbReference type="Gene3D" id="2.60.220.50">
    <property type="match status" value="1"/>
</dbReference>
<evidence type="ECO:0000256" key="8">
    <source>
        <dbReference type="ARBA" id="ARBA00023136"/>
    </source>
</evidence>
<feature type="compositionally biased region" description="Acidic residues" evidence="11">
    <location>
        <begin position="1318"/>
        <end position="1334"/>
    </location>
</feature>
<comment type="caution">
    <text evidence="18">The sequence shown here is derived from an EMBL/GenBank/DDBJ whole genome shotgun (WGS) entry which is preliminary data.</text>
</comment>
<evidence type="ECO:0000256" key="1">
    <source>
        <dbReference type="ARBA" id="ARBA00004141"/>
    </source>
</evidence>
<dbReference type="InterPro" id="IPR051963">
    <property type="entry name" value="Adhesion_GPCR_A"/>
</dbReference>
<feature type="compositionally biased region" description="Polar residues" evidence="11">
    <location>
        <begin position="1213"/>
        <end position="1230"/>
    </location>
</feature>
<dbReference type="Gene3D" id="3.80.10.10">
    <property type="entry name" value="Ribonuclease Inhibitor"/>
    <property type="match status" value="1"/>
</dbReference>
<sequence length="1369" mass="151854">MSPTRPLGWSRLLGVLLAVLVPGTASTAFVCPDGCFCDVKKASHVPGQSGLKVQCLPLVADVSMDWSSLPAQTIQLDLAKYGLNELTAQHLASMPYLQKLDLQNNQIAIIEEGTFAANTELEVLDLSMNQLEVVQPDRLSCAGMGGPDWAVPRPEIVMPPPLLGQSGIVRLIPHDKQISFRGDVVEIQCQAHKKFPEQKIQWLIRGNPLFPDSHANMSISEVAIPETELHQSTLIVKGVQADHSGEWACFLEDDSNNRANFRSLNVFVASPSTDFCPPFSSKTSRGIYTWGMAIGGTIQMQPCQRHLDNGMIGLAFLLCRENGEWSATVNTSQCAYTNDVTDNLHKFASMNLTLTPKLLLQSSKQFLNFTDNPKVFQDEMDVVYFSQAVENYLPYLSRTSVDLGRYVMSMIENVLHVNPGLMSQAQLRDKACARLLHVVSNVTRVIRGFTHYTRDLAIETYSIKVKTFDGVTCTWYNSNGDNGNYPRLSPGKVFHCSQVNKTVPSMGKVILASVAIPKSIYQQIAQLSPTSPDPLGMVAFDKPNLFPTTMSHPDYNPVTATVIGAHHSQPVGLLNEPVSVVIRSDELHEPHLVQPVIWDPQSNGGFGSWQSKNCQLIRSQFGLIWFTCNKLGYYSFRLSKLTGVVNASGQTLFRYHHPLIYVGAVVCIVLLLVSTVVFGISFHSIQISRQLKHALINVWIGLSSLMFVFAAGIHQTEHHLTCVIVGFVSHYLTLCNLIWIVISVHVIFQKANSFQAKHNRQTNTAFLRPHNEPDGLLRAPDRPLRRPIIRFYLLGWGSSALLCGLVAAFNIAHYTAGNHCFMKLTPFLVSVVVPVALLTAIMIGFSLSAWCVIASSPSQASEHLGSESRSHRTTSMTSVVSNLLPDREKTVRSLLLAHAYIYVLFLSTWMCGSLSVIQPLKGNLPYEELIFAILFTISAISLGVFVFVYFCASRHDVQECWRNPFCVADYLFSGGHHLKQQQYPEYPPPELEISSHLIQHNEGALNSQIGTLNHPSASEAGVSRNAFNVNQDGFQIYDSNLDGDYRHHHHPQPIGYEKIKDTNVFAKDSGPGSDHASLNNANHLRRGYVAPANSVMASDADYGYCPSGNSIFGPSSTKVNNLNIHVDPPTFRRDKLTQKQPQTSSPMAGHHGLSDEPDLTISPLQLQQQQQQQHLPHKKLQVEPEYTESLTIKMGAPCQLASFTTADFPPGYGSSSAHQSSPKNRTSSLPYKTDRHKKQRYHPKHKPVLEDEDAIIRASDFDHLETQSKASSSVYSSRSGRSRKRHKKPTRKKRSRSELEAMKNNSSLMGSATGEQQLLEEDDDYLGEEEDEDDAKVASHEVESPSPSPHESDSNKITAQDIPNRETSV</sequence>
<dbReference type="PANTHER" id="PTHR45930:SF4">
    <property type="entry name" value="ADHESION G PROTEIN-COUPLED RECEPTOR A3"/>
    <property type="match status" value="1"/>
</dbReference>
<dbReference type="GO" id="GO:0004930">
    <property type="term" value="F:G protein-coupled receptor activity"/>
    <property type="evidence" value="ECO:0007669"/>
    <property type="project" value="InterPro"/>
</dbReference>
<evidence type="ECO:0000256" key="9">
    <source>
        <dbReference type="ARBA" id="ARBA00023157"/>
    </source>
</evidence>
<evidence type="ECO:0000259" key="16">
    <source>
        <dbReference type="PROSITE" id="PS50261"/>
    </source>
</evidence>
<feature type="transmembrane region" description="Helical" evidence="12">
    <location>
        <begin position="659"/>
        <end position="682"/>
    </location>
</feature>
<feature type="domain" description="G-protein coupled receptors family 2 profile 1" evidence="15">
    <location>
        <begin position="248"/>
        <end position="338"/>
    </location>
</feature>
<evidence type="ECO:0000313" key="19">
    <source>
        <dbReference type="Proteomes" id="UP000318571"/>
    </source>
</evidence>
<evidence type="ECO:0000256" key="13">
    <source>
        <dbReference type="SAM" id="SignalP"/>
    </source>
</evidence>
<feature type="domain" description="GAIN-B" evidence="14">
    <location>
        <begin position="490"/>
        <end position="645"/>
    </location>
</feature>
<proteinExistence type="inferred from homology"/>
<dbReference type="InterPro" id="IPR001879">
    <property type="entry name" value="GPCR_2_extracellular_dom"/>
</dbReference>
<dbReference type="InterPro" id="IPR003591">
    <property type="entry name" value="Leu-rich_rpt_typical-subtyp"/>
</dbReference>
<dbReference type="PROSITE" id="PS50221">
    <property type="entry name" value="GAIN_B"/>
    <property type="match status" value="1"/>
</dbReference>
<feature type="compositionally biased region" description="Low complexity" evidence="11">
    <location>
        <begin position="1268"/>
        <end position="1279"/>
    </location>
</feature>
<organism evidence="18 19">
    <name type="scientific">Tigriopus californicus</name>
    <name type="common">Marine copepod</name>
    <dbReference type="NCBI Taxonomy" id="6832"/>
    <lineage>
        <taxon>Eukaryota</taxon>
        <taxon>Metazoa</taxon>
        <taxon>Ecdysozoa</taxon>
        <taxon>Arthropoda</taxon>
        <taxon>Crustacea</taxon>
        <taxon>Multicrustacea</taxon>
        <taxon>Hexanauplia</taxon>
        <taxon>Copepoda</taxon>
        <taxon>Harpacticoida</taxon>
        <taxon>Harpacticidae</taxon>
        <taxon>Tigriopus</taxon>
    </lineage>
</organism>
<comment type="subcellular location">
    <subcellularLocation>
        <location evidence="1">Membrane</location>
        <topology evidence="1">Multi-pass membrane protein</topology>
    </subcellularLocation>
</comment>
<dbReference type="PANTHER" id="PTHR45930">
    <property type="entry name" value="G-PROTEIN COUPLED RECEPTOR 124-LIKE PROTEIN"/>
    <property type="match status" value="1"/>
</dbReference>
<dbReference type="InterPro" id="IPR001611">
    <property type="entry name" value="Leu-rich_rpt"/>
</dbReference>
<keyword evidence="8 12" id="KW-0472">Membrane</keyword>
<dbReference type="PROSITE" id="PS50835">
    <property type="entry name" value="IG_LIKE"/>
    <property type="match status" value="1"/>
</dbReference>
<keyword evidence="4 12" id="KW-0812">Transmembrane</keyword>
<evidence type="ECO:0000256" key="11">
    <source>
        <dbReference type="SAM" id="MobiDB-lite"/>
    </source>
</evidence>
<feature type="domain" description="Ig-like" evidence="17">
    <location>
        <begin position="154"/>
        <end position="265"/>
    </location>
</feature>
<keyword evidence="3" id="KW-0433">Leucine-rich repeat</keyword>
<evidence type="ECO:0000256" key="3">
    <source>
        <dbReference type="ARBA" id="ARBA00022614"/>
    </source>
</evidence>
<keyword evidence="5 13" id="KW-0732">Signal</keyword>
<dbReference type="Gene3D" id="2.60.40.10">
    <property type="entry name" value="Immunoglobulins"/>
    <property type="match status" value="1"/>
</dbReference>
<comment type="similarity">
    <text evidence="2">Belongs to the G-protein coupled receptor 2 family. Adhesion G-protein coupled receptor (ADGR) subfamily.</text>
</comment>
<evidence type="ECO:0000256" key="7">
    <source>
        <dbReference type="ARBA" id="ARBA00022989"/>
    </source>
</evidence>
<dbReference type="InterPro" id="IPR017981">
    <property type="entry name" value="GPCR_2-like_7TM"/>
</dbReference>
<dbReference type="SUPFAM" id="SSF48726">
    <property type="entry name" value="Immunoglobulin"/>
    <property type="match status" value="1"/>
</dbReference>
<evidence type="ECO:0000313" key="18">
    <source>
        <dbReference type="EMBL" id="TRY63453.1"/>
    </source>
</evidence>
<feature type="transmembrane region" description="Helical" evidence="12">
    <location>
        <begin position="725"/>
        <end position="748"/>
    </location>
</feature>
<keyword evidence="7 12" id="KW-1133">Transmembrane helix</keyword>
<dbReference type="OMA" id="DETEEMH"/>
<feature type="transmembrane region" description="Helical" evidence="12">
    <location>
        <begin position="694"/>
        <end position="713"/>
    </location>
</feature>
<evidence type="ECO:0000256" key="2">
    <source>
        <dbReference type="ARBA" id="ARBA00007343"/>
    </source>
</evidence>
<dbReference type="Proteomes" id="UP000318571">
    <property type="component" value="Chromosome 10"/>
</dbReference>
<keyword evidence="9" id="KW-1015">Disulfide bond</keyword>
<feature type="region of interest" description="Disordered" evidence="11">
    <location>
        <begin position="1211"/>
        <end position="1369"/>
    </location>
</feature>
<dbReference type="PROSITE" id="PS50261">
    <property type="entry name" value="G_PROTEIN_RECEP_F2_4"/>
    <property type="match status" value="1"/>
</dbReference>
<feature type="chain" id="PRO_5022038841" description="G-protein coupled receptors family 2 profile 2 domain-containing protein" evidence="13">
    <location>
        <begin position="28"/>
        <end position="1369"/>
    </location>
</feature>
<gene>
    <name evidence="18" type="ORF">TCAL_01835</name>
</gene>
<feature type="region of interest" description="Disordered" evidence="11">
    <location>
        <begin position="1123"/>
        <end position="1158"/>
    </location>
</feature>
<evidence type="ECO:0000256" key="6">
    <source>
        <dbReference type="ARBA" id="ARBA00022737"/>
    </source>
</evidence>
<dbReference type="EMBL" id="VCGU01000458">
    <property type="protein sequence ID" value="TRY63453.1"/>
    <property type="molecule type" value="Genomic_DNA"/>
</dbReference>
<dbReference type="STRING" id="6832.A0A553NDE5"/>